<reference evidence="2 3" key="1">
    <citation type="journal article" date="2023" name="Plants (Basel)">
        <title>Bridging the Gap: Combining Genomics and Transcriptomics Approaches to Understand Stylosanthes scabra, an Orphan Legume from the Brazilian Caatinga.</title>
        <authorList>
            <person name="Ferreira-Neto J.R.C."/>
            <person name="da Silva M.D."/>
            <person name="Binneck E."/>
            <person name="de Melo N.F."/>
            <person name="da Silva R.H."/>
            <person name="de Melo A.L.T.M."/>
            <person name="Pandolfi V."/>
            <person name="Bustamante F.O."/>
            <person name="Brasileiro-Vidal A.C."/>
            <person name="Benko-Iseppon A.M."/>
        </authorList>
    </citation>
    <scope>NUCLEOTIDE SEQUENCE [LARGE SCALE GENOMIC DNA]</scope>
    <source>
        <tissue evidence="2">Leaves</tissue>
    </source>
</reference>
<name>A0ABU6ZD26_9FABA</name>
<evidence type="ECO:0000313" key="2">
    <source>
        <dbReference type="EMBL" id="MED6219857.1"/>
    </source>
</evidence>
<evidence type="ECO:0000259" key="1">
    <source>
        <dbReference type="Pfam" id="PF22936"/>
    </source>
</evidence>
<accession>A0ABU6ZD26</accession>
<organism evidence="2 3">
    <name type="scientific">Stylosanthes scabra</name>
    <dbReference type="NCBI Taxonomy" id="79078"/>
    <lineage>
        <taxon>Eukaryota</taxon>
        <taxon>Viridiplantae</taxon>
        <taxon>Streptophyta</taxon>
        <taxon>Embryophyta</taxon>
        <taxon>Tracheophyta</taxon>
        <taxon>Spermatophyta</taxon>
        <taxon>Magnoliopsida</taxon>
        <taxon>eudicotyledons</taxon>
        <taxon>Gunneridae</taxon>
        <taxon>Pentapetalae</taxon>
        <taxon>rosids</taxon>
        <taxon>fabids</taxon>
        <taxon>Fabales</taxon>
        <taxon>Fabaceae</taxon>
        <taxon>Papilionoideae</taxon>
        <taxon>50 kb inversion clade</taxon>
        <taxon>dalbergioids sensu lato</taxon>
        <taxon>Dalbergieae</taxon>
        <taxon>Pterocarpus clade</taxon>
        <taxon>Stylosanthes</taxon>
    </lineage>
</organism>
<feature type="domain" description="Retrovirus-related Pol polyprotein from transposon TNT 1-94-like beta-barrel" evidence="1">
    <location>
        <begin position="11"/>
        <end position="50"/>
    </location>
</feature>
<evidence type="ECO:0000313" key="3">
    <source>
        <dbReference type="Proteomes" id="UP001341840"/>
    </source>
</evidence>
<sequence length="91" mass="9772">MSLLVFSPNSWVIDSGATNHVSFDKSSFQSLHYIAPVLVSMPNGKQIMGKITKKIIGVAEQRKGLYAFENLTLVPAALQLASASFASTLST</sequence>
<proteinExistence type="predicted"/>
<keyword evidence="3" id="KW-1185">Reference proteome</keyword>
<dbReference type="Pfam" id="PF22936">
    <property type="entry name" value="Pol_BBD"/>
    <property type="match status" value="1"/>
</dbReference>
<dbReference type="InterPro" id="IPR054722">
    <property type="entry name" value="PolX-like_BBD"/>
</dbReference>
<comment type="caution">
    <text evidence="2">The sequence shown here is derived from an EMBL/GenBank/DDBJ whole genome shotgun (WGS) entry which is preliminary data.</text>
</comment>
<protein>
    <recommendedName>
        <fullName evidence="1">Retrovirus-related Pol polyprotein from transposon TNT 1-94-like beta-barrel domain-containing protein</fullName>
    </recommendedName>
</protein>
<dbReference type="Proteomes" id="UP001341840">
    <property type="component" value="Unassembled WGS sequence"/>
</dbReference>
<gene>
    <name evidence="2" type="ORF">PIB30_039606</name>
</gene>
<dbReference type="EMBL" id="JASCZI010272070">
    <property type="protein sequence ID" value="MED6219857.1"/>
    <property type="molecule type" value="Genomic_DNA"/>
</dbReference>